<dbReference type="AlphaFoldDB" id="A0A918E7V9"/>
<evidence type="ECO:0000313" key="2">
    <source>
        <dbReference type="EMBL" id="GGP10231.1"/>
    </source>
</evidence>
<dbReference type="EMBL" id="BMNK01000008">
    <property type="protein sequence ID" value="GGP10231.1"/>
    <property type="molecule type" value="Genomic_DNA"/>
</dbReference>
<sequence length="70" mass="7705">MCDERDEPLNGTVYAPYLAVLCGVLSLVPVAVITGLLGLIALGIAGYDAIYNWLDRGGLRRREREGRQDR</sequence>
<dbReference type="RefSeq" id="WP_189141035.1">
    <property type="nucleotide sequence ID" value="NZ_BMNK01000008.1"/>
</dbReference>
<feature type="transmembrane region" description="Helical" evidence="1">
    <location>
        <begin position="14"/>
        <end position="47"/>
    </location>
</feature>
<evidence type="ECO:0000313" key="3">
    <source>
        <dbReference type="Proteomes" id="UP000660745"/>
    </source>
</evidence>
<proteinExistence type="predicted"/>
<evidence type="ECO:0000256" key="1">
    <source>
        <dbReference type="SAM" id="Phobius"/>
    </source>
</evidence>
<name>A0A918E7V9_9ACTN</name>
<keyword evidence="3" id="KW-1185">Reference proteome</keyword>
<gene>
    <name evidence="2" type="ORF">GCM10012278_49060</name>
</gene>
<protein>
    <submittedName>
        <fullName evidence="2">Uncharacterized protein</fullName>
    </submittedName>
</protein>
<reference evidence="2" key="1">
    <citation type="journal article" date="2014" name="Int. J. Syst. Evol. Microbiol.">
        <title>Complete genome sequence of Corynebacterium casei LMG S-19264T (=DSM 44701T), isolated from a smear-ripened cheese.</title>
        <authorList>
            <consortium name="US DOE Joint Genome Institute (JGI-PGF)"/>
            <person name="Walter F."/>
            <person name="Albersmeier A."/>
            <person name="Kalinowski J."/>
            <person name="Ruckert C."/>
        </authorList>
    </citation>
    <scope>NUCLEOTIDE SEQUENCE</scope>
    <source>
        <strain evidence="2">CGMCC 4.7430</strain>
    </source>
</reference>
<organism evidence="2 3">
    <name type="scientific">Nonomuraea glycinis</name>
    <dbReference type="NCBI Taxonomy" id="2047744"/>
    <lineage>
        <taxon>Bacteria</taxon>
        <taxon>Bacillati</taxon>
        <taxon>Actinomycetota</taxon>
        <taxon>Actinomycetes</taxon>
        <taxon>Streptosporangiales</taxon>
        <taxon>Streptosporangiaceae</taxon>
        <taxon>Nonomuraea</taxon>
    </lineage>
</organism>
<keyword evidence="1" id="KW-0812">Transmembrane</keyword>
<comment type="caution">
    <text evidence="2">The sequence shown here is derived from an EMBL/GenBank/DDBJ whole genome shotgun (WGS) entry which is preliminary data.</text>
</comment>
<accession>A0A918E7V9</accession>
<keyword evidence="1" id="KW-0472">Membrane</keyword>
<dbReference type="Proteomes" id="UP000660745">
    <property type="component" value="Unassembled WGS sequence"/>
</dbReference>
<reference evidence="2" key="2">
    <citation type="submission" date="2020-09" db="EMBL/GenBank/DDBJ databases">
        <authorList>
            <person name="Sun Q."/>
            <person name="Zhou Y."/>
        </authorList>
    </citation>
    <scope>NUCLEOTIDE SEQUENCE</scope>
    <source>
        <strain evidence="2">CGMCC 4.7430</strain>
    </source>
</reference>
<keyword evidence="1" id="KW-1133">Transmembrane helix</keyword>